<feature type="chain" id="PRO_5020979181" description="Lipoprotein" evidence="1">
    <location>
        <begin position="25"/>
        <end position="228"/>
    </location>
</feature>
<comment type="caution">
    <text evidence="2">The sequence shown here is derived from an EMBL/GenBank/DDBJ whole genome shotgun (WGS) entry which is preliminary data.</text>
</comment>
<organism evidence="2 3">
    <name type="scientific">Dyadobacter psychrotolerans</name>
    <dbReference type="NCBI Taxonomy" id="2541721"/>
    <lineage>
        <taxon>Bacteria</taxon>
        <taxon>Pseudomonadati</taxon>
        <taxon>Bacteroidota</taxon>
        <taxon>Cytophagia</taxon>
        <taxon>Cytophagales</taxon>
        <taxon>Spirosomataceae</taxon>
        <taxon>Dyadobacter</taxon>
    </lineage>
</organism>
<sequence>MKHLIPMRILSLKLIVLCMPLFIAARCSNNDSNPPIPQENTNEYGLDATFDVGENYSFKQFITMESSMGLQTASCNFQGNQMTVGFGALNYLDPTKSNGFSCGFSIDNVTHTGVYTFRKEDAAAKNTSTLIKRVRSGLVASSPSPLKIYDNTKNKWRLAPDEYGVCREQDLEVGFQSIDITRYSSENGGIIEGSFYLNVYHKPVDKCAQYEHQLITGNFKLKRINIPE</sequence>
<dbReference type="AlphaFoldDB" id="A0A4R5DR08"/>
<name>A0A4R5DR08_9BACT</name>
<feature type="signal peptide" evidence="1">
    <location>
        <begin position="1"/>
        <end position="24"/>
    </location>
</feature>
<proteinExistence type="predicted"/>
<accession>A0A4R5DR08</accession>
<keyword evidence="3" id="KW-1185">Reference proteome</keyword>
<reference evidence="2 3" key="1">
    <citation type="submission" date="2019-03" db="EMBL/GenBank/DDBJ databases">
        <title>Dyadobacter AR-3-6 sp. nov., isolated from arctic soil.</title>
        <authorList>
            <person name="Chaudhary D.K."/>
        </authorList>
    </citation>
    <scope>NUCLEOTIDE SEQUENCE [LARGE SCALE GENOMIC DNA]</scope>
    <source>
        <strain evidence="2 3">AR-3-6</strain>
    </source>
</reference>
<dbReference type="OrthoDB" id="9837404at2"/>
<dbReference type="EMBL" id="SMFL01000005">
    <property type="protein sequence ID" value="TDE14640.1"/>
    <property type="molecule type" value="Genomic_DNA"/>
</dbReference>
<dbReference type="RefSeq" id="WP_131959223.1">
    <property type="nucleotide sequence ID" value="NZ_SMFL01000005.1"/>
</dbReference>
<evidence type="ECO:0000313" key="3">
    <source>
        <dbReference type="Proteomes" id="UP000294850"/>
    </source>
</evidence>
<evidence type="ECO:0000256" key="1">
    <source>
        <dbReference type="SAM" id="SignalP"/>
    </source>
</evidence>
<dbReference type="Proteomes" id="UP000294850">
    <property type="component" value="Unassembled WGS sequence"/>
</dbReference>
<evidence type="ECO:0000313" key="2">
    <source>
        <dbReference type="EMBL" id="TDE14640.1"/>
    </source>
</evidence>
<evidence type="ECO:0008006" key="4">
    <source>
        <dbReference type="Google" id="ProtNLM"/>
    </source>
</evidence>
<keyword evidence="1" id="KW-0732">Signal</keyword>
<protein>
    <recommendedName>
        <fullName evidence="4">Lipoprotein</fullName>
    </recommendedName>
</protein>
<gene>
    <name evidence="2" type="ORF">E0F88_15730</name>
</gene>